<name>A0ABP7ABL6_9ACTN</name>
<dbReference type="SMART" id="SM00347">
    <property type="entry name" value="HTH_MARR"/>
    <property type="match status" value="1"/>
</dbReference>
<evidence type="ECO:0000259" key="1">
    <source>
        <dbReference type="SMART" id="SM00347"/>
    </source>
</evidence>
<organism evidence="2 3">
    <name type="scientific">Kineosporia mesophila</name>
    <dbReference type="NCBI Taxonomy" id="566012"/>
    <lineage>
        <taxon>Bacteria</taxon>
        <taxon>Bacillati</taxon>
        <taxon>Actinomycetota</taxon>
        <taxon>Actinomycetes</taxon>
        <taxon>Kineosporiales</taxon>
        <taxon>Kineosporiaceae</taxon>
        <taxon>Kineosporia</taxon>
    </lineage>
</organism>
<accession>A0ABP7ABL6</accession>
<evidence type="ECO:0000313" key="2">
    <source>
        <dbReference type="EMBL" id="GAA3628944.1"/>
    </source>
</evidence>
<keyword evidence="3" id="KW-1185">Reference proteome</keyword>
<feature type="domain" description="HTH marR-type" evidence="1">
    <location>
        <begin position="39"/>
        <end position="139"/>
    </location>
</feature>
<comment type="caution">
    <text evidence="2">The sequence shown here is derived from an EMBL/GenBank/DDBJ whole genome shotgun (WGS) entry which is preliminary data.</text>
</comment>
<dbReference type="InterPro" id="IPR052526">
    <property type="entry name" value="HTH-type_Bedaq_tolerance"/>
</dbReference>
<dbReference type="InterPro" id="IPR036390">
    <property type="entry name" value="WH_DNA-bd_sf"/>
</dbReference>
<dbReference type="SUPFAM" id="SSF46785">
    <property type="entry name" value="Winged helix' DNA-binding domain"/>
    <property type="match status" value="1"/>
</dbReference>
<dbReference type="InterPro" id="IPR036388">
    <property type="entry name" value="WH-like_DNA-bd_sf"/>
</dbReference>
<dbReference type="InterPro" id="IPR000835">
    <property type="entry name" value="HTH_MarR-typ"/>
</dbReference>
<gene>
    <name evidence="2" type="ORF">GCM10022223_53100</name>
</gene>
<protein>
    <recommendedName>
        <fullName evidence="1">HTH marR-type domain-containing protein</fullName>
    </recommendedName>
</protein>
<dbReference type="Proteomes" id="UP001501074">
    <property type="component" value="Unassembled WGS sequence"/>
</dbReference>
<reference evidence="3" key="1">
    <citation type="journal article" date="2019" name="Int. J. Syst. Evol. Microbiol.">
        <title>The Global Catalogue of Microorganisms (GCM) 10K type strain sequencing project: providing services to taxonomists for standard genome sequencing and annotation.</title>
        <authorList>
            <consortium name="The Broad Institute Genomics Platform"/>
            <consortium name="The Broad Institute Genome Sequencing Center for Infectious Disease"/>
            <person name="Wu L."/>
            <person name="Ma J."/>
        </authorList>
    </citation>
    <scope>NUCLEOTIDE SEQUENCE [LARGE SCALE GENOMIC DNA]</scope>
    <source>
        <strain evidence="3">JCM 16902</strain>
    </source>
</reference>
<dbReference type="PANTHER" id="PTHR39515">
    <property type="entry name" value="CONSERVED PROTEIN"/>
    <property type="match status" value="1"/>
</dbReference>
<dbReference type="PANTHER" id="PTHR39515:SF2">
    <property type="entry name" value="HTH-TYPE TRANSCRIPTIONAL REGULATOR RV0880"/>
    <property type="match status" value="1"/>
</dbReference>
<dbReference type="Gene3D" id="1.10.10.10">
    <property type="entry name" value="Winged helix-like DNA-binding domain superfamily/Winged helix DNA-binding domain"/>
    <property type="match status" value="1"/>
</dbReference>
<sequence>MLDARYDGKVSTDDITTIADALGSVLGRDFRGGLYEYLTADLHDAVDAGAYPVLSGLDRAGAVSAAGLGHLVGLDRSVVSRRASRLTAAGLVSSAPDPDDARASLLTLSPAGVRLVGVMRARLADALEQRLEAWPAADRRDFARLLKCFALAGPLQPPHRSGRR</sequence>
<dbReference type="EMBL" id="BAAAZO010000010">
    <property type="protein sequence ID" value="GAA3628944.1"/>
    <property type="molecule type" value="Genomic_DNA"/>
</dbReference>
<evidence type="ECO:0000313" key="3">
    <source>
        <dbReference type="Proteomes" id="UP001501074"/>
    </source>
</evidence>
<dbReference type="Pfam" id="PF12802">
    <property type="entry name" value="MarR_2"/>
    <property type="match status" value="1"/>
</dbReference>
<proteinExistence type="predicted"/>